<keyword evidence="5 7" id="KW-1133">Transmembrane helix</keyword>
<feature type="transmembrane region" description="Helical" evidence="7">
    <location>
        <begin position="387"/>
        <end position="405"/>
    </location>
</feature>
<protein>
    <submittedName>
        <fullName evidence="8">Uncharacterized protein</fullName>
    </submittedName>
</protein>
<proteinExistence type="predicted"/>
<comment type="subcellular location">
    <subcellularLocation>
        <location evidence="1">Endomembrane system</location>
        <topology evidence="1">Multi-pass membrane protein</topology>
    </subcellularLocation>
    <subcellularLocation>
        <location evidence="2">Endoplasmic reticulum membrane</location>
    </subcellularLocation>
</comment>
<evidence type="ECO:0000256" key="4">
    <source>
        <dbReference type="ARBA" id="ARBA00022824"/>
    </source>
</evidence>
<evidence type="ECO:0000313" key="9">
    <source>
        <dbReference type="Proteomes" id="UP000008957"/>
    </source>
</evidence>
<accession>A0AB94IXP1</accession>
<dbReference type="EMBL" id="FP929056">
    <property type="protein sequence ID" value="CBL28546.1"/>
    <property type="molecule type" value="Genomic_DNA"/>
</dbReference>
<evidence type="ECO:0000256" key="6">
    <source>
        <dbReference type="ARBA" id="ARBA00023136"/>
    </source>
</evidence>
<dbReference type="GO" id="GO:0006629">
    <property type="term" value="P:lipid metabolic process"/>
    <property type="evidence" value="ECO:0007669"/>
    <property type="project" value="TreeGrafter"/>
</dbReference>
<dbReference type="GO" id="GO:0071763">
    <property type="term" value="P:nuclear membrane organization"/>
    <property type="evidence" value="ECO:0007669"/>
    <property type="project" value="TreeGrafter"/>
</dbReference>
<keyword evidence="9" id="KW-1185">Reference proteome</keyword>
<dbReference type="RefSeq" id="WP_015556693.1">
    <property type="nucleotide sequence ID" value="NC_021038.1"/>
</dbReference>
<keyword evidence="3 7" id="KW-0812">Transmembrane</keyword>
<dbReference type="PANTHER" id="PTHR13416">
    <property type="match status" value="1"/>
</dbReference>
<dbReference type="PANTHER" id="PTHR13416:SF2">
    <property type="entry name" value="TRANSMEMBRANE PROTEIN 43"/>
    <property type="match status" value="1"/>
</dbReference>
<evidence type="ECO:0000256" key="7">
    <source>
        <dbReference type="SAM" id="Phobius"/>
    </source>
</evidence>
<dbReference type="Pfam" id="PF07787">
    <property type="entry name" value="TMEM43"/>
    <property type="match status" value="1"/>
</dbReference>
<dbReference type="Proteomes" id="UP000008957">
    <property type="component" value="Chromosome"/>
</dbReference>
<evidence type="ECO:0000256" key="2">
    <source>
        <dbReference type="ARBA" id="ARBA00004586"/>
    </source>
</evidence>
<organism evidence="8 9">
    <name type="scientific">Fretibacterium fastidiosum</name>
    <dbReference type="NCBI Taxonomy" id="651822"/>
    <lineage>
        <taxon>Bacteria</taxon>
        <taxon>Thermotogati</taxon>
        <taxon>Synergistota</taxon>
        <taxon>Synergistia</taxon>
        <taxon>Synergistales</taxon>
        <taxon>Aminobacteriaceae</taxon>
        <taxon>Fretibacterium</taxon>
    </lineage>
</organism>
<evidence type="ECO:0000256" key="3">
    <source>
        <dbReference type="ARBA" id="ARBA00022692"/>
    </source>
</evidence>
<sequence>MAYTETKNTSWGERLGGAFKGVVVGLVLIFLGSWLLWWNEGRTYKQAGAIGEAMVQTQDVADIGTADPALEGRVVHAMGRADTTDVLTDPAFGVSTTAIALSREVEYYQWEEHSKSETRKKLGGGEETVTTYTYSREWVASPIDSSAFHDPLYSTEQPLSRNDMGPNDTLADFEDEEVYAQNVSFGAYKLPPFLVHRIGGAVAMTLSPESVDLQAIAGAIHVSDLYARRYLETPVSADALVHVAGSTVYIGQNPGTPRIGDVRVTFRRTPPADVSIIAKVMSDTFEEYVSSNGYTFSRLAMGKVSMEKMFEDAKSENNTMAWILRVLGIFIVIVGLRTVLSPLAVLVGVLPILESLVGAGIGLVSLLLGLAWSFVVIAVAWVRFRPLLSGSLLVAAAVFLVLTFVRGRRRAA</sequence>
<reference evidence="8 9" key="2">
    <citation type="submission" date="2010-03" db="EMBL/GenBank/DDBJ databases">
        <authorList>
            <person name="Pajon A."/>
        </authorList>
    </citation>
    <scope>NUCLEOTIDE SEQUENCE [LARGE SCALE GENOMIC DNA]</scope>
    <source>
        <strain evidence="8 9">SGP1</strain>
    </source>
</reference>
<keyword evidence="6 7" id="KW-0472">Membrane</keyword>
<gene>
    <name evidence="8" type="ORF">SY1_15350</name>
</gene>
<name>A0AB94IXP1_9BACT</name>
<keyword evidence="4" id="KW-0256">Endoplasmic reticulum</keyword>
<evidence type="ECO:0000256" key="1">
    <source>
        <dbReference type="ARBA" id="ARBA00004127"/>
    </source>
</evidence>
<feature type="transmembrane region" description="Helical" evidence="7">
    <location>
        <begin position="356"/>
        <end position="381"/>
    </location>
</feature>
<dbReference type="GO" id="GO:0012505">
    <property type="term" value="C:endomembrane system"/>
    <property type="evidence" value="ECO:0007669"/>
    <property type="project" value="UniProtKB-SubCell"/>
</dbReference>
<dbReference type="InterPro" id="IPR012430">
    <property type="entry name" value="TMEM43_fam"/>
</dbReference>
<feature type="transmembrane region" description="Helical" evidence="7">
    <location>
        <begin position="322"/>
        <end position="349"/>
    </location>
</feature>
<dbReference type="KEGG" id="sbr:SY1_15350"/>
<evidence type="ECO:0000256" key="5">
    <source>
        <dbReference type="ARBA" id="ARBA00022989"/>
    </source>
</evidence>
<feature type="transmembrane region" description="Helical" evidence="7">
    <location>
        <begin position="21"/>
        <end position="38"/>
    </location>
</feature>
<reference evidence="9" key="1">
    <citation type="submission" date="2010-03" db="EMBL/GenBank/DDBJ databases">
        <title>The genome sequence of Synergistetes sp. SGP1.</title>
        <authorList>
            <consortium name="metaHIT consortium -- http://www.metahit.eu/"/>
            <person name="Pajon A."/>
            <person name="Turner K."/>
            <person name="Parkhill J."/>
            <person name="Wade W."/>
            <person name="Vartoukian S."/>
        </authorList>
    </citation>
    <scope>NUCLEOTIDE SEQUENCE [LARGE SCALE GENOMIC DNA]</scope>
    <source>
        <strain evidence="9">SGP1</strain>
    </source>
</reference>
<dbReference type="AlphaFoldDB" id="A0AB94IXP1"/>
<evidence type="ECO:0000313" key="8">
    <source>
        <dbReference type="EMBL" id="CBL28546.1"/>
    </source>
</evidence>